<reference evidence="5 6" key="1">
    <citation type="submission" date="2019-03" db="EMBL/GenBank/DDBJ databases">
        <title>Genomic Encyclopedia of Type Strains, Phase III (KMG-III): the genomes of soil and plant-associated and newly described type strains.</title>
        <authorList>
            <person name="Whitman W."/>
        </authorList>
    </citation>
    <scope>NUCLEOTIDE SEQUENCE [LARGE SCALE GENOMIC DNA]</scope>
    <source>
        <strain evidence="5 6">CGMCC 1.12801</strain>
    </source>
</reference>
<dbReference type="InterPro" id="IPR050325">
    <property type="entry name" value="Prot/Nucl_acid_deglycase"/>
</dbReference>
<organism evidence="5 6">
    <name type="scientific">Sphingobacterium paludis</name>
    <dbReference type="NCBI Taxonomy" id="1476465"/>
    <lineage>
        <taxon>Bacteria</taxon>
        <taxon>Pseudomonadati</taxon>
        <taxon>Bacteroidota</taxon>
        <taxon>Sphingobacteriia</taxon>
        <taxon>Sphingobacteriales</taxon>
        <taxon>Sphingobacteriaceae</taxon>
        <taxon>Sphingobacterium</taxon>
    </lineage>
</organism>
<evidence type="ECO:0000313" key="5">
    <source>
        <dbReference type="EMBL" id="TDS11759.1"/>
    </source>
</evidence>
<keyword evidence="5" id="KW-0645">Protease</keyword>
<dbReference type="InterPro" id="IPR029062">
    <property type="entry name" value="Class_I_gatase-like"/>
</dbReference>
<dbReference type="InterPro" id="IPR002818">
    <property type="entry name" value="DJ-1/PfpI"/>
</dbReference>
<keyword evidence="2" id="KW-0456">Lyase</keyword>
<feature type="domain" description="DJ-1/PfpI" evidence="4">
    <location>
        <begin position="30"/>
        <end position="227"/>
    </location>
</feature>
<name>A0A4R7CTL8_9SPHI</name>
<dbReference type="Pfam" id="PF01965">
    <property type="entry name" value="DJ-1_PfpI"/>
    <property type="match status" value="1"/>
</dbReference>
<evidence type="ECO:0000256" key="2">
    <source>
        <dbReference type="ARBA" id="ARBA00023239"/>
    </source>
</evidence>
<evidence type="ECO:0000256" key="1">
    <source>
        <dbReference type="ARBA" id="ARBA00023016"/>
    </source>
</evidence>
<dbReference type="Proteomes" id="UP000294752">
    <property type="component" value="Unassembled WGS sequence"/>
</dbReference>
<evidence type="ECO:0000259" key="4">
    <source>
        <dbReference type="Pfam" id="PF01965"/>
    </source>
</evidence>
<keyword evidence="6" id="KW-1185">Reference proteome</keyword>
<dbReference type="GO" id="GO:0006508">
    <property type="term" value="P:proteolysis"/>
    <property type="evidence" value="ECO:0007669"/>
    <property type="project" value="UniProtKB-KW"/>
</dbReference>
<dbReference type="AlphaFoldDB" id="A0A4R7CTL8"/>
<accession>A0A4R7CTL8</accession>
<dbReference type="EMBL" id="SNZV01000007">
    <property type="protein sequence ID" value="TDS11759.1"/>
    <property type="molecule type" value="Genomic_DNA"/>
</dbReference>
<evidence type="ECO:0000256" key="3">
    <source>
        <dbReference type="ARBA" id="ARBA00038493"/>
    </source>
</evidence>
<dbReference type="Gene3D" id="3.40.50.880">
    <property type="match status" value="1"/>
</dbReference>
<gene>
    <name evidence="5" type="ORF">B0I21_107102</name>
</gene>
<dbReference type="GO" id="GO:0019243">
    <property type="term" value="P:methylglyoxal catabolic process to D-lactate via S-lactoyl-glutathione"/>
    <property type="evidence" value="ECO:0007669"/>
    <property type="project" value="TreeGrafter"/>
</dbReference>
<dbReference type="OrthoDB" id="9792284at2"/>
<comment type="caution">
    <text evidence="5">The sequence shown here is derived from an EMBL/GenBank/DDBJ whole genome shotgun (WGS) entry which is preliminary data.</text>
</comment>
<sequence>MENQHVKVLFVLTSHEELGNTGLKTGFWVEEFAAPYYALADAGVEISITSPKGGQPPIDPKSALPEFQTEATKRFDDDKVLQEKLANTSRLSTENQEDYDAVFYPGGHGPLWDLTNDQASIKLIEAFWKNGKPIAAVCHAPGVLRFVKDSAGNALVQGKNVTGFSNTEEAAVELTDIVPYLVEDELKNLGARYSKGEDWGSYVLVDGKLITGQNPASSEETAKKLMELLRNS</sequence>
<dbReference type="GO" id="GO:0019172">
    <property type="term" value="F:glyoxalase III activity"/>
    <property type="evidence" value="ECO:0007669"/>
    <property type="project" value="TreeGrafter"/>
</dbReference>
<proteinExistence type="inferred from homology"/>
<dbReference type="PANTHER" id="PTHR48094:SF11">
    <property type="entry name" value="GLUTATHIONE-INDEPENDENT GLYOXALASE HSP31-RELATED"/>
    <property type="match status" value="1"/>
</dbReference>
<keyword evidence="5" id="KW-0378">Hydrolase</keyword>
<evidence type="ECO:0000313" key="6">
    <source>
        <dbReference type="Proteomes" id="UP000294752"/>
    </source>
</evidence>
<dbReference type="GO" id="GO:0005737">
    <property type="term" value="C:cytoplasm"/>
    <property type="evidence" value="ECO:0007669"/>
    <property type="project" value="TreeGrafter"/>
</dbReference>
<dbReference type="SUPFAM" id="SSF52317">
    <property type="entry name" value="Class I glutamine amidotransferase-like"/>
    <property type="match status" value="1"/>
</dbReference>
<dbReference type="RefSeq" id="WP_133641220.1">
    <property type="nucleotide sequence ID" value="NZ_SNZV01000007.1"/>
</dbReference>
<keyword evidence="1" id="KW-0346">Stress response</keyword>
<protein>
    <submittedName>
        <fullName evidence="5">Putative intracellular protease/amidase</fullName>
    </submittedName>
</protein>
<dbReference type="PANTHER" id="PTHR48094">
    <property type="entry name" value="PROTEIN/NUCLEIC ACID DEGLYCASE DJ-1-RELATED"/>
    <property type="match status" value="1"/>
</dbReference>
<comment type="similarity">
    <text evidence="3">Belongs to the peptidase C56 family. HSP31-like subfamily.</text>
</comment>
<dbReference type="CDD" id="cd03141">
    <property type="entry name" value="GATase1_Hsp31_like"/>
    <property type="match status" value="1"/>
</dbReference>
<dbReference type="GO" id="GO:0008233">
    <property type="term" value="F:peptidase activity"/>
    <property type="evidence" value="ECO:0007669"/>
    <property type="project" value="UniProtKB-KW"/>
</dbReference>